<gene>
    <name evidence="1" type="ORF">PGT21_012133</name>
</gene>
<dbReference type="AlphaFoldDB" id="A0A5B0R237"/>
<comment type="caution">
    <text evidence="1">The sequence shown here is derived from an EMBL/GenBank/DDBJ whole genome shotgun (WGS) entry which is preliminary data.</text>
</comment>
<dbReference type="EMBL" id="VSWC01000001">
    <property type="protein sequence ID" value="KAA1118984.1"/>
    <property type="molecule type" value="Genomic_DNA"/>
</dbReference>
<keyword evidence="2" id="KW-1185">Reference proteome</keyword>
<name>A0A5B0R237_PUCGR</name>
<sequence length="113" mass="12866">MAVHRSKGFVLDFKQSGSADVIARSQVTNCLQWLTRLTSSCLDWISTLQQEAEDLLDIHSQLGKHSTLLPAPFSCKRLRYDTPHPCLWGLERAKHILATSTEASFEDLIWLFH</sequence>
<evidence type="ECO:0000313" key="2">
    <source>
        <dbReference type="Proteomes" id="UP000324748"/>
    </source>
</evidence>
<evidence type="ECO:0000313" key="1">
    <source>
        <dbReference type="EMBL" id="KAA1118984.1"/>
    </source>
</evidence>
<protein>
    <submittedName>
        <fullName evidence="1">Uncharacterized protein</fullName>
    </submittedName>
</protein>
<organism evidence="1 2">
    <name type="scientific">Puccinia graminis f. sp. tritici</name>
    <dbReference type="NCBI Taxonomy" id="56615"/>
    <lineage>
        <taxon>Eukaryota</taxon>
        <taxon>Fungi</taxon>
        <taxon>Dikarya</taxon>
        <taxon>Basidiomycota</taxon>
        <taxon>Pucciniomycotina</taxon>
        <taxon>Pucciniomycetes</taxon>
        <taxon>Pucciniales</taxon>
        <taxon>Pucciniaceae</taxon>
        <taxon>Puccinia</taxon>
    </lineage>
</organism>
<proteinExistence type="predicted"/>
<reference evidence="1 2" key="1">
    <citation type="submission" date="2019-05" db="EMBL/GenBank/DDBJ databases">
        <title>Emergence of the Ug99 lineage of the wheat stem rust pathogen through somatic hybridization.</title>
        <authorList>
            <person name="Li F."/>
            <person name="Upadhyaya N.M."/>
            <person name="Sperschneider J."/>
            <person name="Matny O."/>
            <person name="Nguyen-Phuc H."/>
            <person name="Mago R."/>
            <person name="Raley C."/>
            <person name="Miller M.E."/>
            <person name="Silverstein K.A.T."/>
            <person name="Henningsen E."/>
            <person name="Hirsch C.D."/>
            <person name="Visser B."/>
            <person name="Pretorius Z.A."/>
            <person name="Steffenson B.J."/>
            <person name="Schwessinger B."/>
            <person name="Dodds P.N."/>
            <person name="Figueroa M."/>
        </authorList>
    </citation>
    <scope>NUCLEOTIDE SEQUENCE [LARGE SCALE GENOMIC DNA]</scope>
    <source>
        <strain evidence="1">21-0</strain>
    </source>
</reference>
<accession>A0A5B0R237</accession>
<dbReference type="Proteomes" id="UP000324748">
    <property type="component" value="Unassembled WGS sequence"/>
</dbReference>